<gene>
    <name evidence="1" type="ORF">HF882_05315</name>
</gene>
<reference evidence="1 2" key="1">
    <citation type="submission" date="2020-04" db="EMBL/GenBank/DDBJ databases">
        <authorList>
            <person name="Hitch T.C.A."/>
            <person name="Wylensek D."/>
            <person name="Clavel T."/>
        </authorList>
    </citation>
    <scope>NUCLEOTIDE SEQUENCE [LARGE SCALE GENOMIC DNA]</scope>
    <source>
        <strain evidence="1 2">COR2-253-APC-1A</strain>
    </source>
</reference>
<dbReference type="SUPFAM" id="SSF54523">
    <property type="entry name" value="Pili subunits"/>
    <property type="match status" value="1"/>
</dbReference>
<dbReference type="InterPro" id="IPR045584">
    <property type="entry name" value="Pilin-like"/>
</dbReference>
<sequence length="262" mass="28957">MCKMEKLRSKNRNRNSKCFMDRNFTLIELLVVIAIIAILASMLLPALNQARSKAHAVKCLGNHKQLGSALLMYTGEYDSWLPTATKDGSSPAYWKLQLAPYTGRSQAKWDDMVKDLKGFGQPSIFGCPNWAGVPAAKAGWQTGEPGIYSGLGWNRWISYNPTLTGSGGDRAQKLTYFKRLPTETALIGDVPDGTVHVSNYQDNYLTIARAGDGVPTRIASRHSNGGNYLWADGHAAWKSLVEMNNGKSDGKNIKPDWYFKAH</sequence>
<protein>
    <submittedName>
        <fullName evidence="1">Prepilin-type N-terminal cleavage/methylation domain-containing protein</fullName>
    </submittedName>
</protein>
<name>A0A848AXP5_9BACT</name>
<organism evidence="1 2">
    <name type="scientific">Victivallis vadensis</name>
    <dbReference type="NCBI Taxonomy" id="172901"/>
    <lineage>
        <taxon>Bacteria</taxon>
        <taxon>Pseudomonadati</taxon>
        <taxon>Lentisphaerota</taxon>
        <taxon>Lentisphaeria</taxon>
        <taxon>Victivallales</taxon>
        <taxon>Victivallaceae</taxon>
        <taxon>Victivallis</taxon>
    </lineage>
</organism>
<dbReference type="NCBIfam" id="TIGR02532">
    <property type="entry name" value="IV_pilin_GFxxxE"/>
    <property type="match status" value="1"/>
</dbReference>
<dbReference type="PANTHER" id="PTHR30093">
    <property type="entry name" value="GENERAL SECRETION PATHWAY PROTEIN G"/>
    <property type="match status" value="1"/>
</dbReference>
<accession>A0A848AXP5</accession>
<dbReference type="InterPro" id="IPR027558">
    <property type="entry name" value="Pre_pil_HX9DG_C"/>
</dbReference>
<dbReference type="EMBL" id="JABAEW010000007">
    <property type="protein sequence ID" value="NMD85999.1"/>
    <property type="molecule type" value="Genomic_DNA"/>
</dbReference>
<dbReference type="NCBIfam" id="TIGR04294">
    <property type="entry name" value="pre_pil_HX9DG"/>
    <property type="match status" value="1"/>
</dbReference>
<dbReference type="Gene3D" id="3.30.700.10">
    <property type="entry name" value="Glycoprotein, Type 4 Pilin"/>
    <property type="match status" value="1"/>
</dbReference>
<proteinExistence type="predicted"/>
<evidence type="ECO:0000313" key="2">
    <source>
        <dbReference type="Proteomes" id="UP000576225"/>
    </source>
</evidence>
<comment type="caution">
    <text evidence="1">The sequence shown here is derived from an EMBL/GenBank/DDBJ whole genome shotgun (WGS) entry which is preliminary data.</text>
</comment>
<dbReference type="AlphaFoldDB" id="A0A848AXP5"/>
<evidence type="ECO:0000313" key="1">
    <source>
        <dbReference type="EMBL" id="NMD85999.1"/>
    </source>
</evidence>
<dbReference type="Proteomes" id="UP000576225">
    <property type="component" value="Unassembled WGS sequence"/>
</dbReference>
<dbReference type="InterPro" id="IPR012902">
    <property type="entry name" value="N_methyl_site"/>
</dbReference>